<evidence type="ECO:0000313" key="3">
    <source>
        <dbReference type="Proteomes" id="UP001057753"/>
    </source>
</evidence>
<keyword evidence="3" id="KW-1185">Reference proteome</keyword>
<dbReference type="InterPro" id="IPR002816">
    <property type="entry name" value="TraB/PrgY/GumN_fam"/>
</dbReference>
<dbReference type="Pfam" id="PF01963">
    <property type="entry name" value="TraB_PrgY_gumN"/>
    <property type="match status" value="1"/>
</dbReference>
<reference evidence="2" key="1">
    <citation type="submission" date="2020-06" db="EMBL/GenBank/DDBJ databases">
        <title>Insight into the genomes of haloalkaliphilic bacilli from Kenyan soda lakes.</title>
        <authorList>
            <person name="Mwirichia R."/>
            <person name="Villamizar G.C."/>
            <person name="Poehlein A."/>
            <person name="Mugweru J."/>
            <person name="Kipnyargis A."/>
            <person name="Kiplimo D."/>
            <person name="Orwa P."/>
            <person name="Daniel R."/>
        </authorList>
    </citation>
    <scope>NUCLEOTIDE SEQUENCE</scope>
    <source>
        <strain evidence="2">B1096_S55</strain>
    </source>
</reference>
<protein>
    <submittedName>
        <fullName evidence="2">TraB/GumN family protein</fullName>
    </submittedName>
</protein>
<dbReference type="InterPro" id="IPR032675">
    <property type="entry name" value="LRR_dom_sf"/>
</dbReference>
<dbReference type="Gene3D" id="3.80.10.10">
    <property type="entry name" value="Ribonuclease Inhibitor"/>
    <property type="match status" value="1"/>
</dbReference>
<sequence length="416" mass="45963">MKSYVTLSLIGTSLLLFAGCSDSTASIEFEDAALEEAVLEAVDSEGETVTAEEAASVETLDVSDAGIETIDGIDQLENLTDLNLAGNAISDFSPLDELKHLEELHAGDIFITETMDDSQWELLEQLEEDGIEVNARVRLSVEDPEDEPSKGIFLTVSEGNQTVYLLGSIHVGDENLYPLHNEIEEAFDEADHLAVEIDIADIDEMEITSYMMQEGMYTDGTTLSDVLDEDVYEKAVSHLSEFGMTSSLVDSYKPWFVSMLLTDVALMDTDFSGEHGIDNYFMERAHSDGLPVISLESIESQLETISGAPEEEQIESLEATVEGYDVYEEDTQQLINLWRSGNSDLLTHLREMDNETDQLALDERDVAMADQIEEFLQGDNGDTYFVVVGAMHLVGDNSIAGLLEQRGYHVETPEGF</sequence>
<organism evidence="2 3">
    <name type="scientific">Salipaludibacillus agaradhaerens</name>
    <name type="common">Bacillus agaradhaerens</name>
    <dbReference type="NCBI Taxonomy" id="76935"/>
    <lineage>
        <taxon>Bacteria</taxon>
        <taxon>Bacillati</taxon>
        <taxon>Bacillota</taxon>
        <taxon>Bacilli</taxon>
        <taxon>Bacillales</taxon>
        <taxon>Bacillaceae</taxon>
    </lineage>
</organism>
<dbReference type="Proteomes" id="UP001057753">
    <property type="component" value="Unassembled WGS sequence"/>
</dbReference>
<dbReference type="PANTHER" id="PTHR40590:SF1">
    <property type="entry name" value="CYTOPLASMIC PROTEIN"/>
    <property type="match status" value="1"/>
</dbReference>
<dbReference type="InterPro" id="IPR047111">
    <property type="entry name" value="YbaP-like"/>
</dbReference>
<dbReference type="InterPro" id="IPR001611">
    <property type="entry name" value="Leu-rich_rpt"/>
</dbReference>
<feature type="chain" id="PRO_5040315868" evidence="1">
    <location>
        <begin position="19"/>
        <end position="416"/>
    </location>
</feature>
<feature type="signal peptide" evidence="1">
    <location>
        <begin position="1"/>
        <end position="18"/>
    </location>
</feature>
<evidence type="ECO:0000256" key="1">
    <source>
        <dbReference type="SAM" id="SignalP"/>
    </source>
</evidence>
<proteinExistence type="predicted"/>
<dbReference type="PANTHER" id="PTHR40590">
    <property type="entry name" value="CYTOPLASMIC PROTEIN-RELATED"/>
    <property type="match status" value="1"/>
</dbReference>
<dbReference type="RefSeq" id="WP_257821785.1">
    <property type="nucleotide sequence ID" value="NZ_JABXYM010000001.1"/>
</dbReference>
<dbReference type="PROSITE" id="PS51257">
    <property type="entry name" value="PROKAR_LIPOPROTEIN"/>
    <property type="match status" value="1"/>
</dbReference>
<name>A0A9Q4B2X6_SALAG</name>
<dbReference type="CDD" id="cd14789">
    <property type="entry name" value="Tiki"/>
    <property type="match status" value="1"/>
</dbReference>
<comment type="caution">
    <text evidence="2">The sequence shown here is derived from an EMBL/GenBank/DDBJ whole genome shotgun (WGS) entry which is preliminary data.</text>
</comment>
<keyword evidence="1" id="KW-0732">Signal</keyword>
<dbReference type="AlphaFoldDB" id="A0A9Q4B2X6"/>
<evidence type="ECO:0000313" key="2">
    <source>
        <dbReference type="EMBL" id="MCR6097393.1"/>
    </source>
</evidence>
<gene>
    <name evidence="2" type="ORF">HXA33_12645</name>
</gene>
<accession>A0A9Q4B2X6</accession>
<dbReference type="EMBL" id="JABXYM010000001">
    <property type="protein sequence ID" value="MCR6097393.1"/>
    <property type="molecule type" value="Genomic_DNA"/>
</dbReference>
<dbReference type="SUPFAM" id="SSF52058">
    <property type="entry name" value="L domain-like"/>
    <property type="match status" value="1"/>
</dbReference>
<dbReference type="PROSITE" id="PS51450">
    <property type="entry name" value="LRR"/>
    <property type="match status" value="1"/>
</dbReference>